<evidence type="ECO:0000259" key="3">
    <source>
        <dbReference type="Pfam" id="PF02952"/>
    </source>
</evidence>
<dbReference type="AlphaFoldDB" id="A0AAE3AP05"/>
<proteinExistence type="predicted"/>
<gene>
    <name evidence="4" type="ORF">LKD31_12385</name>
</gene>
<dbReference type="EMBL" id="JAJEQC010000016">
    <property type="protein sequence ID" value="MCC2137799.1"/>
    <property type="molecule type" value="Genomic_DNA"/>
</dbReference>
<comment type="caution">
    <text evidence="4">The sequence shown here is derived from an EMBL/GenBank/DDBJ whole genome shotgun (WGS) entry which is preliminary data.</text>
</comment>
<dbReference type="GO" id="GO:0008736">
    <property type="term" value="F:L-fucose isomerase activity"/>
    <property type="evidence" value="ECO:0007669"/>
    <property type="project" value="InterPro"/>
</dbReference>
<dbReference type="Pfam" id="PF02952">
    <property type="entry name" value="Fucose_iso_C"/>
    <property type="match status" value="1"/>
</dbReference>
<dbReference type="GO" id="GO:0006004">
    <property type="term" value="P:fucose metabolic process"/>
    <property type="evidence" value="ECO:0007669"/>
    <property type="project" value="InterPro"/>
</dbReference>
<name>A0AAE3AP05_9FIRM</name>
<dbReference type="RefSeq" id="WP_177717073.1">
    <property type="nucleotide sequence ID" value="NZ_JAJEQC010000016.1"/>
</dbReference>
<reference evidence="4" key="1">
    <citation type="submission" date="2021-10" db="EMBL/GenBank/DDBJ databases">
        <title>Anaerobic single-cell dispensing facilitates the cultivation of human gut bacteria.</title>
        <authorList>
            <person name="Afrizal A."/>
        </authorList>
    </citation>
    <scope>NUCLEOTIDE SEQUENCE</scope>
    <source>
        <strain evidence="4">CLA-AA-H250</strain>
    </source>
</reference>
<accession>A0AAE3AP05</accession>
<dbReference type="InterPro" id="IPR015888">
    <property type="entry name" value="Fuc_isomerase_C"/>
</dbReference>
<evidence type="ECO:0000256" key="2">
    <source>
        <dbReference type="ARBA" id="ARBA00023277"/>
    </source>
</evidence>
<keyword evidence="1 4" id="KW-0413">Isomerase</keyword>
<sequence length="461" mass="51248">MKKQNIVIGVAPTKRSFLSMEEAKRQKEKFMAVIRGIHPDVVTLVDIDDICENGILFETEKITQVVEKFRRAKIDALFTPHCDFGEEQCAAGVAAAMKVPTLVWGARDERPNTDESRGRDTQCGMFACTKVMRRFGVQYSYIWNCETESEDFRNGFDSFIRVVSVIKAVKNLRIAKFGARPEPFMSVTANEGDLATKLGVTVVPISPNTVAARMDQLIGENSPRLQDYVADVKQRMDASGMKEEAVERAAAAKLAIQDLMEEKHCAAGAMECWSAVTVLGAPVCMALGELSDEGLPVSCETDVNGAVTMAMLQAVTLGKEACFLADLTIRHPQNDNAELLWHCGPFPYSLKDSSSVARLVQGQERFELKKGPITVCRFDDVDGKYYLFGGEGKGVDGPETNGTYVWFETNNWKMWEEKLMFGPYIHHVGGIYGNYKKVLREAARYLGMIFDDADEQGVYSL</sequence>
<dbReference type="GO" id="GO:0005737">
    <property type="term" value="C:cytoplasm"/>
    <property type="evidence" value="ECO:0007669"/>
    <property type="project" value="InterPro"/>
</dbReference>
<dbReference type="InterPro" id="IPR009015">
    <property type="entry name" value="Fucose_isomerase_N/cen_sf"/>
</dbReference>
<protein>
    <submittedName>
        <fullName evidence="4">Fucose isomerase</fullName>
    </submittedName>
</protein>
<dbReference type="Proteomes" id="UP001199424">
    <property type="component" value="Unassembled WGS sequence"/>
</dbReference>
<feature type="domain" description="L-fucose isomerase C-terminal" evidence="3">
    <location>
        <begin position="368"/>
        <end position="448"/>
    </location>
</feature>
<evidence type="ECO:0000313" key="4">
    <source>
        <dbReference type="EMBL" id="MCC2137799.1"/>
    </source>
</evidence>
<organism evidence="4 5">
    <name type="scientific">Hominenteromicrobium mulieris</name>
    <dbReference type="NCBI Taxonomy" id="2885357"/>
    <lineage>
        <taxon>Bacteria</taxon>
        <taxon>Bacillati</taxon>
        <taxon>Bacillota</taxon>
        <taxon>Clostridia</taxon>
        <taxon>Eubacteriales</taxon>
        <taxon>Oscillospiraceae</taxon>
        <taxon>Hominenteromicrobium</taxon>
    </lineage>
</organism>
<evidence type="ECO:0000313" key="5">
    <source>
        <dbReference type="Proteomes" id="UP001199424"/>
    </source>
</evidence>
<keyword evidence="5" id="KW-1185">Reference proteome</keyword>
<dbReference type="PANTHER" id="PTHR36120">
    <property type="entry name" value="FUCOSE ISOMERASE"/>
    <property type="match status" value="1"/>
</dbReference>
<dbReference type="PANTHER" id="PTHR36120:SF1">
    <property type="entry name" value="L-FUCOSE ISOMERASE C-TERMINAL DOMAIN-CONTAINING PROTEIN"/>
    <property type="match status" value="1"/>
</dbReference>
<dbReference type="SUPFAM" id="SSF53743">
    <property type="entry name" value="FucI/AraA N-terminal and middle domains"/>
    <property type="match status" value="1"/>
</dbReference>
<keyword evidence="2" id="KW-0119">Carbohydrate metabolism</keyword>
<evidence type="ECO:0000256" key="1">
    <source>
        <dbReference type="ARBA" id="ARBA00023235"/>
    </source>
</evidence>